<comment type="subcellular location">
    <subcellularLocation>
        <location evidence="1">Endomembrane system</location>
        <topology evidence="1">Multi-pass membrane protein</topology>
    </subcellularLocation>
</comment>
<proteinExistence type="predicted"/>
<evidence type="ECO:0000256" key="5">
    <source>
        <dbReference type="SAM" id="Phobius"/>
    </source>
</evidence>
<dbReference type="InterPro" id="IPR010652">
    <property type="entry name" value="DUF1232"/>
</dbReference>
<name>A0A8J6IX49_9ALTE</name>
<dbReference type="EMBL" id="JACNEP010000013">
    <property type="protein sequence ID" value="MBC3767142.1"/>
    <property type="molecule type" value="Genomic_DNA"/>
</dbReference>
<feature type="transmembrane region" description="Helical" evidence="5">
    <location>
        <begin position="98"/>
        <end position="118"/>
    </location>
</feature>
<dbReference type="Pfam" id="PF06803">
    <property type="entry name" value="DUF1232"/>
    <property type="match status" value="1"/>
</dbReference>
<reference evidence="7" key="1">
    <citation type="journal article" date="2018" name="Int. J. Syst. Evol. Microbiol.">
        <title>Neptunicella marina gen. nov., sp. nov., isolated from surface seawater.</title>
        <authorList>
            <person name="Liu X."/>
            <person name="Lai Q."/>
            <person name="Du Y."/>
            <person name="Zhang X."/>
            <person name="Liu Z."/>
            <person name="Sun F."/>
            <person name="Shao Z."/>
        </authorList>
    </citation>
    <scope>NUCLEOTIDE SEQUENCE</scope>
    <source>
        <strain evidence="7">S27-2</strain>
    </source>
</reference>
<feature type="transmembrane region" description="Helical" evidence="5">
    <location>
        <begin position="54"/>
        <end position="77"/>
    </location>
</feature>
<organism evidence="7 8">
    <name type="scientific">Neptunicella marina</name>
    <dbReference type="NCBI Taxonomy" id="2125989"/>
    <lineage>
        <taxon>Bacteria</taxon>
        <taxon>Pseudomonadati</taxon>
        <taxon>Pseudomonadota</taxon>
        <taxon>Gammaproteobacteria</taxon>
        <taxon>Alteromonadales</taxon>
        <taxon>Alteromonadaceae</taxon>
        <taxon>Neptunicella</taxon>
    </lineage>
</organism>
<evidence type="ECO:0000256" key="3">
    <source>
        <dbReference type="ARBA" id="ARBA00022989"/>
    </source>
</evidence>
<keyword evidence="2 5" id="KW-0812">Transmembrane</keyword>
<dbReference type="AlphaFoldDB" id="A0A8J6IX49"/>
<keyword evidence="3 5" id="KW-1133">Transmembrane helix</keyword>
<evidence type="ECO:0000256" key="1">
    <source>
        <dbReference type="ARBA" id="ARBA00004127"/>
    </source>
</evidence>
<evidence type="ECO:0000313" key="8">
    <source>
        <dbReference type="Proteomes" id="UP000601768"/>
    </source>
</evidence>
<accession>A0A8J6IX49</accession>
<dbReference type="GO" id="GO:0012505">
    <property type="term" value="C:endomembrane system"/>
    <property type="evidence" value="ECO:0007669"/>
    <property type="project" value="UniProtKB-SubCell"/>
</dbReference>
<gene>
    <name evidence="7" type="ORF">H8B19_14750</name>
</gene>
<feature type="transmembrane region" description="Helical" evidence="5">
    <location>
        <begin position="31"/>
        <end position="48"/>
    </location>
</feature>
<evidence type="ECO:0000313" key="7">
    <source>
        <dbReference type="EMBL" id="MBC3767142.1"/>
    </source>
</evidence>
<evidence type="ECO:0000259" key="6">
    <source>
        <dbReference type="Pfam" id="PF06803"/>
    </source>
</evidence>
<reference evidence="7" key="2">
    <citation type="submission" date="2020-08" db="EMBL/GenBank/DDBJ databases">
        <authorList>
            <person name="Lai Q."/>
        </authorList>
    </citation>
    <scope>NUCLEOTIDE SEQUENCE</scope>
    <source>
        <strain evidence="7">S27-2</strain>
    </source>
</reference>
<evidence type="ECO:0000256" key="2">
    <source>
        <dbReference type="ARBA" id="ARBA00022692"/>
    </source>
</evidence>
<feature type="domain" description="DUF1232" evidence="6">
    <location>
        <begin position="34"/>
        <end position="68"/>
    </location>
</feature>
<dbReference type="Proteomes" id="UP000601768">
    <property type="component" value="Unassembled WGS sequence"/>
</dbReference>
<evidence type="ECO:0000256" key="4">
    <source>
        <dbReference type="ARBA" id="ARBA00023136"/>
    </source>
</evidence>
<sequence length="149" mass="16449">MKLQLIKENARKLKAQTLAIYYAARDPRMPFLVRVLAILVAAYALSPIDLIPDFIPIIGLLDDIIIIPAGLALIMCLTPPSVMESARLQAQEVAGKPVSYSAAVIIIIIWLVLLWVFARWVLTALNSSQFVQVHPGPLALIRSLGQRKI</sequence>
<comment type="caution">
    <text evidence="7">The sequence shown here is derived from an EMBL/GenBank/DDBJ whole genome shotgun (WGS) entry which is preliminary data.</text>
</comment>
<keyword evidence="4 5" id="KW-0472">Membrane</keyword>
<keyword evidence="8" id="KW-1185">Reference proteome</keyword>
<protein>
    <submittedName>
        <fullName evidence="7">DUF1232 domain-containing protein</fullName>
    </submittedName>
</protein>